<evidence type="ECO:0000256" key="3">
    <source>
        <dbReference type="ARBA" id="ARBA00023163"/>
    </source>
</evidence>
<dbReference type="GO" id="GO:0006354">
    <property type="term" value="P:DNA-templated transcription elongation"/>
    <property type="evidence" value="ECO:0007669"/>
    <property type="project" value="InterPro"/>
</dbReference>
<dbReference type="InterPro" id="IPR006645">
    <property type="entry name" value="NGN-like_dom"/>
</dbReference>
<dbReference type="Proteomes" id="UP000253383">
    <property type="component" value="Unassembled WGS sequence"/>
</dbReference>
<dbReference type="PANTHER" id="PTHR30265">
    <property type="entry name" value="RHO-INTERACTING TRANSCRIPTION TERMINATION FACTOR NUSG"/>
    <property type="match status" value="1"/>
</dbReference>
<keyword evidence="3" id="KW-0804">Transcription</keyword>
<dbReference type="AlphaFoldDB" id="A0A368JNH1"/>
<dbReference type="Gene3D" id="3.30.70.940">
    <property type="entry name" value="NusG, N-terminal domain"/>
    <property type="match status" value="1"/>
</dbReference>
<comment type="caution">
    <text evidence="5">The sequence shown here is derived from an EMBL/GenBank/DDBJ whole genome shotgun (WGS) entry which is preliminary data.</text>
</comment>
<keyword evidence="1" id="KW-0889">Transcription antitermination</keyword>
<dbReference type="InterPro" id="IPR043425">
    <property type="entry name" value="NusG-like"/>
</dbReference>
<dbReference type="EMBL" id="QOWE01000011">
    <property type="protein sequence ID" value="RCR68835.1"/>
    <property type="molecule type" value="Genomic_DNA"/>
</dbReference>
<keyword evidence="6" id="KW-1185">Reference proteome</keyword>
<evidence type="ECO:0000313" key="6">
    <source>
        <dbReference type="Proteomes" id="UP000253383"/>
    </source>
</evidence>
<dbReference type="OrthoDB" id="9796143at2"/>
<proteinExistence type="predicted"/>
<evidence type="ECO:0000256" key="2">
    <source>
        <dbReference type="ARBA" id="ARBA00023015"/>
    </source>
</evidence>
<sequence length="160" mass="18760">MSWYVLYTKSRTEKAVADKLKERGIEVYCPLVKTKRKWSDRMKTVEEPLFRSYCFVNLEEQQRDRVFGVPGIVRYLFWMNKPAVVRDSEIEIIRRMLQETDNNHIQVEAFSSSDRIKIKSGCFQDLEGNVMNQQGKTLQVFIDTLQMVIKVDLSKTLVAA</sequence>
<name>A0A368JNH1_9BACT</name>
<dbReference type="GO" id="GO:0031564">
    <property type="term" value="P:transcription antitermination"/>
    <property type="evidence" value="ECO:0007669"/>
    <property type="project" value="UniProtKB-KW"/>
</dbReference>
<feature type="domain" description="NusG-like N-terminal" evidence="4">
    <location>
        <begin position="1"/>
        <end position="97"/>
    </location>
</feature>
<dbReference type="RefSeq" id="WP_114406885.1">
    <property type="nucleotide sequence ID" value="NZ_QOWE01000011.1"/>
</dbReference>
<dbReference type="Pfam" id="PF02357">
    <property type="entry name" value="NusG"/>
    <property type="match status" value="1"/>
</dbReference>
<organism evidence="5 6">
    <name type="scientific">Larkinella punicea</name>
    <dbReference type="NCBI Taxonomy" id="2315727"/>
    <lineage>
        <taxon>Bacteria</taxon>
        <taxon>Pseudomonadati</taxon>
        <taxon>Bacteroidota</taxon>
        <taxon>Cytophagia</taxon>
        <taxon>Cytophagales</taxon>
        <taxon>Spirosomataceae</taxon>
        <taxon>Larkinella</taxon>
    </lineage>
</organism>
<dbReference type="NCBIfam" id="NF033644">
    <property type="entry name" value="antiterm_UpxY"/>
    <property type="match status" value="1"/>
</dbReference>
<dbReference type="CDD" id="cd09895">
    <property type="entry name" value="NGN_SP_UpxY"/>
    <property type="match status" value="1"/>
</dbReference>
<accession>A0A368JNH1</accession>
<gene>
    <name evidence="5" type="ORF">DUE52_15250</name>
</gene>
<evidence type="ECO:0000259" key="4">
    <source>
        <dbReference type="SMART" id="SM00738"/>
    </source>
</evidence>
<evidence type="ECO:0000256" key="1">
    <source>
        <dbReference type="ARBA" id="ARBA00022814"/>
    </source>
</evidence>
<dbReference type="SMART" id="SM00738">
    <property type="entry name" value="NGN"/>
    <property type="match status" value="1"/>
</dbReference>
<dbReference type="PANTHER" id="PTHR30265:SF4">
    <property type="entry name" value="KOW MOTIF FAMILY PROTEIN, EXPRESSED"/>
    <property type="match status" value="1"/>
</dbReference>
<keyword evidence="2" id="KW-0805">Transcription regulation</keyword>
<dbReference type="InterPro" id="IPR036735">
    <property type="entry name" value="NGN_dom_sf"/>
</dbReference>
<evidence type="ECO:0000313" key="5">
    <source>
        <dbReference type="EMBL" id="RCR68835.1"/>
    </source>
</evidence>
<protein>
    <submittedName>
        <fullName evidence="5">UpxY family transcription antiterminator</fullName>
    </submittedName>
</protein>
<reference evidence="5 6" key="1">
    <citation type="submission" date="2018-07" db="EMBL/GenBank/DDBJ databases">
        <title>Genome analysis of Larkinella rosea.</title>
        <authorList>
            <person name="Zhou Z."/>
            <person name="Wang G."/>
        </authorList>
    </citation>
    <scope>NUCLEOTIDE SEQUENCE [LARGE SCALE GENOMIC DNA]</scope>
    <source>
        <strain evidence="6">zzj9</strain>
    </source>
</reference>
<dbReference type="SUPFAM" id="SSF82679">
    <property type="entry name" value="N-utilization substance G protein NusG, N-terminal domain"/>
    <property type="match status" value="1"/>
</dbReference>